<dbReference type="RefSeq" id="WP_075086070.1">
    <property type="nucleotide sequence ID" value="NZ_CP042912.1"/>
</dbReference>
<dbReference type="GO" id="GO:0016616">
    <property type="term" value="F:oxidoreductase activity, acting on the CH-OH group of donors, NAD or NADP as acceptor"/>
    <property type="evidence" value="ECO:0007669"/>
    <property type="project" value="InterPro"/>
</dbReference>
<dbReference type="GO" id="GO:0005737">
    <property type="term" value="C:cytoplasm"/>
    <property type="evidence" value="ECO:0007669"/>
    <property type="project" value="TreeGrafter"/>
</dbReference>
<dbReference type="InterPro" id="IPR002225">
    <property type="entry name" value="3Beta_OHSteriod_DH/Estase"/>
</dbReference>
<dbReference type="AlphaFoldDB" id="A0A5B9P9K0"/>
<gene>
    <name evidence="2" type="ORF">MFFC18_28900</name>
</gene>
<dbReference type="KEGG" id="mff:MFFC18_28900"/>
<dbReference type="GO" id="GO:0006694">
    <property type="term" value="P:steroid biosynthetic process"/>
    <property type="evidence" value="ECO:0007669"/>
    <property type="project" value="InterPro"/>
</dbReference>
<dbReference type="GO" id="GO:0004029">
    <property type="term" value="F:aldehyde dehydrogenase (NAD+) activity"/>
    <property type="evidence" value="ECO:0007669"/>
    <property type="project" value="TreeGrafter"/>
</dbReference>
<evidence type="ECO:0000313" key="3">
    <source>
        <dbReference type="Proteomes" id="UP000322214"/>
    </source>
</evidence>
<proteinExistence type="predicted"/>
<feature type="domain" description="3-beta hydroxysteroid dehydrogenase/isomerase" evidence="1">
    <location>
        <begin position="4"/>
        <end position="246"/>
    </location>
</feature>
<name>A0A5B9P9K0_9BACT</name>
<dbReference type="Pfam" id="PF01073">
    <property type="entry name" value="3Beta_HSD"/>
    <property type="match status" value="1"/>
</dbReference>
<dbReference type="STRING" id="980251.GCA_001642875_04069"/>
<keyword evidence="3" id="KW-1185">Reference proteome</keyword>
<sequence length="337" mass="37677">MKALVTGANGFLGSYLVRELLASGYEVTAMTRRRDDAGSLQDVRHVNGDVRNAESVEEACRGQEVVFHVAAISGIWGPWKLYHSTNTIGTRNVVESCLNQEVKKLVYTSSPSVTFGGKHQIDQNESAPYPRDWLAHYPHSKALAEQCVLDANDDKQLMTCALRPHLIWGPGDRHLIPRLIERAREGQLRRVGDGKNLVDSIFVENAALAHVQAAEAMRPGSPVCGSAYFLSQDEPVNLWAWINEILELGRVPKVTKSISYPWAWRLGYMLEAWHSIRELPGEPRMTRFLAAQLAKSHYFDISRAKEDFGYHPRVSMAEGMRRLGETLGAGDVDREVG</sequence>
<dbReference type="GO" id="GO:0016853">
    <property type="term" value="F:isomerase activity"/>
    <property type="evidence" value="ECO:0007669"/>
    <property type="project" value="UniProtKB-KW"/>
</dbReference>
<reference evidence="2 3" key="1">
    <citation type="submission" date="2019-08" db="EMBL/GenBank/DDBJ databases">
        <title>Deep-cultivation of Planctomycetes and their phenomic and genomic characterization uncovers novel biology.</title>
        <authorList>
            <person name="Wiegand S."/>
            <person name="Jogler M."/>
            <person name="Boedeker C."/>
            <person name="Pinto D."/>
            <person name="Vollmers J."/>
            <person name="Rivas-Marin E."/>
            <person name="Kohn T."/>
            <person name="Peeters S.H."/>
            <person name="Heuer A."/>
            <person name="Rast P."/>
            <person name="Oberbeckmann S."/>
            <person name="Bunk B."/>
            <person name="Jeske O."/>
            <person name="Meyerdierks A."/>
            <person name="Storesund J.E."/>
            <person name="Kallscheuer N."/>
            <person name="Luecker S."/>
            <person name="Lage O.M."/>
            <person name="Pohl T."/>
            <person name="Merkel B.J."/>
            <person name="Hornburger P."/>
            <person name="Mueller R.-W."/>
            <person name="Bruemmer F."/>
            <person name="Labrenz M."/>
            <person name="Spormann A.M."/>
            <person name="Op den Camp H."/>
            <person name="Overmann J."/>
            <person name="Amann R."/>
            <person name="Jetten M.S.M."/>
            <person name="Mascher T."/>
            <person name="Medema M.H."/>
            <person name="Devos D.P."/>
            <person name="Kaster A.-K."/>
            <person name="Ovreas L."/>
            <person name="Rohde M."/>
            <person name="Galperin M.Y."/>
            <person name="Jogler C."/>
        </authorList>
    </citation>
    <scope>NUCLEOTIDE SEQUENCE [LARGE SCALE GENOMIC DNA]</scope>
    <source>
        <strain evidence="2 3">FC18</strain>
    </source>
</reference>
<dbReference type="PANTHER" id="PTHR48079">
    <property type="entry name" value="PROTEIN YEEZ"/>
    <property type="match status" value="1"/>
</dbReference>
<dbReference type="OrthoDB" id="9811743at2"/>
<evidence type="ECO:0000259" key="1">
    <source>
        <dbReference type="Pfam" id="PF01073"/>
    </source>
</evidence>
<dbReference type="SUPFAM" id="SSF51735">
    <property type="entry name" value="NAD(P)-binding Rossmann-fold domains"/>
    <property type="match status" value="1"/>
</dbReference>
<protein>
    <submittedName>
        <fullName evidence="2">3 beta-hydroxysteroid dehydrogenase/Delta 5--&gt;4-isomerase</fullName>
    </submittedName>
</protein>
<organism evidence="2 3">
    <name type="scientific">Mariniblastus fucicola</name>
    <dbReference type="NCBI Taxonomy" id="980251"/>
    <lineage>
        <taxon>Bacteria</taxon>
        <taxon>Pseudomonadati</taxon>
        <taxon>Planctomycetota</taxon>
        <taxon>Planctomycetia</taxon>
        <taxon>Pirellulales</taxon>
        <taxon>Pirellulaceae</taxon>
        <taxon>Mariniblastus</taxon>
    </lineage>
</organism>
<dbReference type="Gene3D" id="3.40.50.720">
    <property type="entry name" value="NAD(P)-binding Rossmann-like Domain"/>
    <property type="match status" value="1"/>
</dbReference>
<dbReference type="PANTHER" id="PTHR48079:SF6">
    <property type="entry name" value="NAD(P)-BINDING DOMAIN-CONTAINING PROTEIN-RELATED"/>
    <property type="match status" value="1"/>
</dbReference>
<evidence type="ECO:0000313" key="2">
    <source>
        <dbReference type="EMBL" id="QEG22998.1"/>
    </source>
</evidence>
<accession>A0A5B9P9K0</accession>
<dbReference type="InterPro" id="IPR036291">
    <property type="entry name" value="NAD(P)-bd_dom_sf"/>
</dbReference>
<dbReference type="EMBL" id="CP042912">
    <property type="protein sequence ID" value="QEG22998.1"/>
    <property type="molecule type" value="Genomic_DNA"/>
</dbReference>
<keyword evidence="2" id="KW-0413">Isomerase</keyword>
<dbReference type="InterPro" id="IPR051783">
    <property type="entry name" value="NAD(P)-dependent_oxidoreduct"/>
</dbReference>
<dbReference type="Proteomes" id="UP000322214">
    <property type="component" value="Chromosome"/>
</dbReference>